<comment type="caution">
    <text evidence="4">The sequence shown here is derived from an EMBL/GenBank/DDBJ whole genome shotgun (WGS) entry which is preliminary data.</text>
</comment>
<dbReference type="Pfam" id="PF03975">
    <property type="entry name" value="CheD"/>
    <property type="match status" value="1"/>
</dbReference>
<dbReference type="SUPFAM" id="SSF64438">
    <property type="entry name" value="CNF1/YfiH-like putative cysteine hydrolases"/>
    <property type="match status" value="1"/>
</dbReference>
<dbReference type="GO" id="GO:0050568">
    <property type="term" value="F:protein-glutamine glutaminase activity"/>
    <property type="evidence" value="ECO:0007669"/>
    <property type="project" value="UniProtKB-UniRule"/>
</dbReference>
<name>A0A3R9QL81_9BACI</name>
<dbReference type="PANTHER" id="PTHR35147">
    <property type="entry name" value="CHEMORECEPTOR GLUTAMINE DEAMIDASE CHED-RELATED"/>
    <property type="match status" value="1"/>
</dbReference>
<comment type="similarity">
    <text evidence="3">Belongs to the CheD family.</text>
</comment>
<dbReference type="PANTHER" id="PTHR35147:SF1">
    <property type="entry name" value="CHEMORECEPTOR GLUTAMINE DEAMIDASE CHED-RELATED"/>
    <property type="match status" value="1"/>
</dbReference>
<evidence type="ECO:0000313" key="4">
    <source>
        <dbReference type="EMBL" id="RSL32835.1"/>
    </source>
</evidence>
<dbReference type="HAMAP" id="MF_01440">
    <property type="entry name" value="CheD"/>
    <property type="match status" value="1"/>
</dbReference>
<comment type="function">
    <text evidence="3">Probably deamidates glutamine residues to glutamate on methyl-accepting chemotaxis receptors (MCPs), playing an important role in chemotaxis.</text>
</comment>
<gene>
    <name evidence="3" type="primary">cheD</name>
    <name evidence="4" type="ORF">D7Z54_13915</name>
</gene>
<dbReference type="RefSeq" id="WP_125556460.1">
    <property type="nucleotide sequence ID" value="NZ_RBVX01000012.1"/>
</dbReference>
<dbReference type="Gene3D" id="3.30.1330.200">
    <property type="match status" value="1"/>
</dbReference>
<dbReference type="InterPro" id="IPR011324">
    <property type="entry name" value="Cytotoxic_necrot_fac-like_cat"/>
</dbReference>
<keyword evidence="2 3" id="KW-0378">Hydrolase</keyword>
<proteinExistence type="inferred from homology"/>
<evidence type="ECO:0000313" key="5">
    <source>
        <dbReference type="Proteomes" id="UP000275076"/>
    </source>
</evidence>
<dbReference type="InterPro" id="IPR005659">
    <property type="entry name" value="Chemorcpt_Glu_NH3ase_CheD"/>
</dbReference>
<protein>
    <recommendedName>
        <fullName evidence="3">Probable chemoreceptor glutamine deamidase CheD</fullName>
        <ecNumber evidence="3">3.5.1.44</ecNumber>
    </recommendedName>
</protein>
<comment type="catalytic activity">
    <reaction evidence="3">
        <text>L-glutaminyl-[protein] + H2O = L-glutamyl-[protein] + NH4(+)</text>
        <dbReference type="Rhea" id="RHEA:16441"/>
        <dbReference type="Rhea" id="RHEA-COMP:10207"/>
        <dbReference type="Rhea" id="RHEA-COMP:10208"/>
        <dbReference type="ChEBI" id="CHEBI:15377"/>
        <dbReference type="ChEBI" id="CHEBI:28938"/>
        <dbReference type="ChEBI" id="CHEBI:29973"/>
        <dbReference type="ChEBI" id="CHEBI:30011"/>
        <dbReference type="EC" id="3.5.1.44"/>
    </reaction>
</comment>
<dbReference type="EC" id="3.5.1.44" evidence="3"/>
<accession>A0A3R9QL81</accession>
<keyword evidence="1 3" id="KW-0145">Chemotaxis</keyword>
<dbReference type="Proteomes" id="UP000275076">
    <property type="component" value="Unassembled WGS sequence"/>
</dbReference>
<keyword evidence="5" id="KW-1185">Reference proteome</keyword>
<dbReference type="InterPro" id="IPR038592">
    <property type="entry name" value="CheD-like_sf"/>
</dbReference>
<evidence type="ECO:0000256" key="1">
    <source>
        <dbReference type="ARBA" id="ARBA00022500"/>
    </source>
</evidence>
<evidence type="ECO:0000256" key="2">
    <source>
        <dbReference type="ARBA" id="ARBA00022801"/>
    </source>
</evidence>
<dbReference type="AlphaFoldDB" id="A0A3R9QL81"/>
<sequence length="167" mass="18116">MTKIEQAEVVKVGMADWKLAEAPSTIRTSGLGSCIGAVVYDEAKQIAALAHVMLPDSAMAKNKEANRAKFADTALEDALYSLQQWGCSVSRLKAKIAGGAQMFSFSSNNEMMRIGPRNAEAVKEILGQYRIRLIAEDTGGNKGRTIEFNPADKTLHIRTVNQGESII</sequence>
<organism evidence="4 5">
    <name type="scientific">Salibacterium salarium</name>
    <dbReference type="NCBI Taxonomy" id="284579"/>
    <lineage>
        <taxon>Bacteria</taxon>
        <taxon>Bacillati</taxon>
        <taxon>Bacillota</taxon>
        <taxon>Bacilli</taxon>
        <taxon>Bacillales</taxon>
        <taxon>Bacillaceae</taxon>
    </lineage>
</organism>
<dbReference type="OrthoDB" id="9807202at2"/>
<reference evidence="4 5" key="1">
    <citation type="submission" date="2018-10" db="EMBL/GenBank/DDBJ databases">
        <title>Draft genome sequence of Bacillus salarius IM0101, isolated from a hypersaline soil in Inner Mongolia, China.</title>
        <authorList>
            <person name="Yamprayoonswat W."/>
            <person name="Boonvisut S."/>
            <person name="Jumpathong W."/>
            <person name="Sittihan S."/>
            <person name="Ruangsuj P."/>
            <person name="Wanthongcharoen S."/>
            <person name="Thongpramul N."/>
            <person name="Pimmason S."/>
            <person name="Yu B."/>
            <person name="Yasawong M."/>
        </authorList>
    </citation>
    <scope>NUCLEOTIDE SEQUENCE [LARGE SCALE GENOMIC DNA]</scope>
    <source>
        <strain evidence="4 5">IM0101</strain>
    </source>
</reference>
<evidence type="ECO:0000256" key="3">
    <source>
        <dbReference type="HAMAP-Rule" id="MF_01440"/>
    </source>
</evidence>
<dbReference type="CDD" id="cd16352">
    <property type="entry name" value="CheD"/>
    <property type="match status" value="1"/>
</dbReference>
<dbReference type="GO" id="GO:0006935">
    <property type="term" value="P:chemotaxis"/>
    <property type="evidence" value="ECO:0007669"/>
    <property type="project" value="UniProtKB-UniRule"/>
</dbReference>
<dbReference type="EMBL" id="RBVX01000012">
    <property type="protein sequence ID" value="RSL32835.1"/>
    <property type="molecule type" value="Genomic_DNA"/>
</dbReference>